<evidence type="ECO:0000256" key="2">
    <source>
        <dbReference type="SAM" id="MobiDB-lite"/>
    </source>
</evidence>
<dbReference type="OrthoDB" id="1909455at2759"/>
<keyword evidence="5" id="KW-1185">Reference proteome</keyword>
<dbReference type="Pfam" id="PF03097">
    <property type="entry name" value="BRO1"/>
    <property type="match status" value="1"/>
</dbReference>
<dbReference type="PROSITE" id="PS51180">
    <property type="entry name" value="BRO1"/>
    <property type="match status" value="1"/>
</dbReference>
<dbReference type="InterPro" id="IPR038898">
    <property type="entry name" value="BROX"/>
</dbReference>
<feature type="domain" description="BRO1" evidence="3">
    <location>
        <begin position="25"/>
        <end position="394"/>
    </location>
</feature>
<dbReference type="Proteomes" id="UP000663760">
    <property type="component" value="Chromosome 18"/>
</dbReference>
<dbReference type="InterPro" id="IPR004328">
    <property type="entry name" value="BRO1_dom"/>
</dbReference>
<protein>
    <recommendedName>
        <fullName evidence="3">BRO1 domain-containing protein</fullName>
    </recommendedName>
</protein>
<dbReference type="CDD" id="cd09034">
    <property type="entry name" value="BRO1_Alix_like"/>
    <property type="match status" value="1"/>
</dbReference>
<dbReference type="InterPro" id="IPR038499">
    <property type="entry name" value="BRO1_sf"/>
</dbReference>
<dbReference type="SMART" id="SM01041">
    <property type="entry name" value="BRO1"/>
    <property type="match status" value="1"/>
</dbReference>
<reference evidence="4" key="1">
    <citation type="submission" date="2020-02" db="EMBL/GenBank/DDBJ databases">
        <authorList>
            <person name="Scholz U."/>
            <person name="Mascher M."/>
            <person name="Fiebig A."/>
        </authorList>
    </citation>
    <scope>NUCLEOTIDE SEQUENCE</scope>
</reference>
<organism evidence="4 5">
    <name type="scientific">Spirodela intermedia</name>
    <name type="common">Intermediate duckweed</name>
    <dbReference type="NCBI Taxonomy" id="51605"/>
    <lineage>
        <taxon>Eukaryota</taxon>
        <taxon>Viridiplantae</taxon>
        <taxon>Streptophyta</taxon>
        <taxon>Embryophyta</taxon>
        <taxon>Tracheophyta</taxon>
        <taxon>Spermatophyta</taxon>
        <taxon>Magnoliopsida</taxon>
        <taxon>Liliopsida</taxon>
        <taxon>Araceae</taxon>
        <taxon>Lemnoideae</taxon>
        <taxon>Spirodela</taxon>
    </lineage>
</organism>
<evidence type="ECO:0000256" key="1">
    <source>
        <dbReference type="ARBA" id="ARBA00008901"/>
    </source>
</evidence>
<dbReference type="PANTHER" id="PTHR23032:SF13">
    <property type="entry name" value="BRO1 DOMAIN-CONTAINING PROTEIN BROX"/>
    <property type="match status" value="1"/>
</dbReference>
<dbReference type="Gene3D" id="1.25.40.280">
    <property type="entry name" value="alix/aip1 like domains"/>
    <property type="match status" value="1"/>
</dbReference>
<sequence length="419" mass="46396">MGCLVSTPADAGARRRRLKNMGEVAVFFSGLRIPKGVDFSPLLQHGVPKSLVDRLSDLRTRVAVMVAQEAPAAIKPSRKTATRQGAGFPQADILQALEEYLPVLLGLAKDGTEIVHQVEFSWVNQVDDAEETAMANAWYEVLSVLHLMAMLCLLEANRLLLPRPGADRIQPKILEENRRTSIDVFLKAAGYLDFAIQHVLPRLPLQLRGDLPLDLAEVMLRALCQQALGQGVDIQLGMAIDSPKATLAVKRRFACEMVKYWNQALDSVTQIPSTNGWGVKQRLYIRWKYVEAKAAAYYYHGLILNEGSEVKSHGLAVAALQTAEGFLRESKRACEAFNSAPPMSRTPPSLPFMKHLAEKITEDASRALQTAAGLRVLHKCPEKAPPLLPDFVPALTPDEYQLPPPDPAWGEEGEHRRHR</sequence>
<name>A0A7I8LLG6_SPIIN</name>
<dbReference type="EMBL" id="LR746281">
    <property type="protein sequence ID" value="CAA7410620.1"/>
    <property type="molecule type" value="Genomic_DNA"/>
</dbReference>
<feature type="region of interest" description="Disordered" evidence="2">
    <location>
        <begin position="395"/>
        <end position="419"/>
    </location>
</feature>
<evidence type="ECO:0000313" key="4">
    <source>
        <dbReference type="EMBL" id="CAA7410620.1"/>
    </source>
</evidence>
<accession>A0A7I8LLG6</accession>
<comment type="similarity">
    <text evidence="1">Belongs to the BROX family.</text>
</comment>
<proteinExistence type="inferred from homology"/>
<dbReference type="AlphaFoldDB" id="A0A7I8LLG6"/>
<evidence type="ECO:0000259" key="3">
    <source>
        <dbReference type="PROSITE" id="PS51180"/>
    </source>
</evidence>
<evidence type="ECO:0000313" key="5">
    <source>
        <dbReference type="Proteomes" id="UP000663760"/>
    </source>
</evidence>
<dbReference type="PANTHER" id="PTHR23032">
    <property type="entry name" value="BRO1 DOMAIN-CONTAINING PROTEIN BROX"/>
    <property type="match status" value="1"/>
</dbReference>
<gene>
    <name evidence="4" type="ORF">SI8410_18021298</name>
</gene>